<gene>
    <name evidence="2" type="ORF">GGR10_000411</name>
</gene>
<organism evidence="2 3">
    <name type="scientific">Bartonella chomelii</name>
    <dbReference type="NCBI Taxonomy" id="236402"/>
    <lineage>
        <taxon>Bacteria</taxon>
        <taxon>Pseudomonadati</taxon>
        <taxon>Pseudomonadota</taxon>
        <taxon>Alphaproteobacteria</taxon>
        <taxon>Hyphomicrobiales</taxon>
        <taxon>Bartonellaceae</taxon>
        <taxon>Bartonella</taxon>
    </lineage>
</organism>
<keyword evidence="1" id="KW-0812">Transmembrane</keyword>
<keyword evidence="3" id="KW-1185">Reference proteome</keyword>
<dbReference type="Proteomes" id="UP000548119">
    <property type="component" value="Unassembled WGS sequence"/>
</dbReference>
<feature type="transmembrane region" description="Helical" evidence="1">
    <location>
        <begin position="35"/>
        <end position="56"/>
    </location>
</feature>
<name>A0ABR6E214_9HYPH</name>
<evidence type="ECO:0000256" key="1">
    <source>
        <dbReference type="SAM" id="Phobius"/>
    </source>
</evidence>
<reference evidence="2 3" key="1">
    <citation type="submission" date="2020-08" db="EMBL/GenBank/DDBJ databases">
        <title>Genomic Encyclopedia of Type Strains, Phase IV (KMG-IV): sequencing the most valuable type-strain genomes for metagenomic binning, comparative biology and taxonomic classification.</title>
        <authorList>
            <person name="Goeker M."/>
        </authorList>
    </citation>
    <scope>NUCLEOTIDE SEQUENCE [LARGE SCALE GENOMIC DNA]</scope>
    <source>
        <strain evidence="2 3">DSM 21431</strain>
    </source>
</reference>
<sequence>MGRSIMIKRKRFLGIVAMFVYFSPDILSYEKLGIYKLIRIFMNVLIVILTEIRMMFVG</sequence>
<keyword evidence="1" id="KW-1133">Transmembrane helix</keyword>
<accession>A0ABR6E214</accession>
<evidence type="ECO:0000313" key="3">
    <source>
        <dbReference type="Proteomes" id="UP000548119"/>
    </source>
</evidence>
<evidence type="ECO:0000313" key="2">
    <source>
        <dbReference type="EMBL" id="MBA9082588.1"/>
    </source>
</evidence>
<keyword evidence="1" id="KW-0472">Membrane</keyword>
<comment type="caution">
    <text evidence="2">The sequence shown here is derived from an EMBL/GenBank/DDBJ whole genome shotgun (WGS) entry which is preliminary data.</text>
</comment>
<dbReference type="EMBL" id="JACJIR010000001">
    <property type="protein sequence ID" value="MBA9082588.1"/>
    <property type="molecule type" value="Genomic_DNA"/>
</dbReference>
<feature type="transmembrane region" description="Helical" evidence="1">
    <location>
        <begin position="12"/>
        <end position="29"/>
    </location>
</feature>
<protein>
    <submittedName>
        <fullName evidence="2">Uncharacterized protein</fullName>
    </submittedName>
</protein>
<proteinExistence type="predicted"/>